<organism evidence="2 3">
    <name type="scientific">Pristionchus pacificus</name>
    <name type="common">Parasitic nematode worm</name>
    <dbReference type="NCBI Taxonomy" id="54126"/>
    <lineage>
        <taxon>Eukaryota</taxon>
        <taxon>Metazoa</taxon>
        <taxon>Ecdysozoa</taxon>
        <taxon>Nematoda</taxon>
        <taxon>Chromadorea</taxon>
        <taxon>Rhabditida</taxon>
        <taxon>Rhabditina</taxon>
        <taxon>Diplogasteromorpha</taxon>
        <taxon>Diplogasteroidea</taxon>
        <taxon>Neodiplogasteridae</taxon>
        <taxon>Pristionchus</taxon>
    </lineage>
</organism>
<name>A0A8R1UIV8_PRIPA</name>
<evidence type="ECO:0000313" key="2">
    <source>
        <dbReference type="EnsemblMetazoa" id="PPA27798.1"/>
    </source>
</evidence>
<protein>
    <submittedName>
        <fullName evidence="2">Uncharacterized protein</fullName>
    </submittedName>
</protein>
<dbReference type="EnsemblMetazoa" id="PPA27798.1">
    <property type="protein sequence ID" value="PPA27798.1"/>
    <property type="gene ID" value="WBGene00117352"/>
</dbReference>
<reference evidence="2" key="2">
    <citation type="submission" date="2022-06" db="UniProtKB">
        <authorList>
            <consortium name="EnsemblMetazoa"/>
        </authorList>
    </citation>
    <scope>IDENTIFICATION</scope>
    <source>
        <strain evidence="2">PS312</strain>
    </source>
</reference>
<proteinExistence type="predicted"/>
<evidence type="ECO:0000313" key="3">
    <source>
        <dbReference type="Proteomes" id="UP000005239"/>
    </source>
</evidence>
<keyword evidence="3" id="KW-1185">Reference proteome</keyword>
<dbReference type="Proteomes" id="UP000005239">
    <property type="component" value="Unassembled WGS sequence"/>
</dbReference>
<reference evidence="3" key="1">
    <citation type="journal article" date="2008" name="Nat. Genet.">
        <title>The Pristionchus pacificus genome provides a unique perspective on nematode lifestyle and parasitism.</title>
        <authorList>
            <person name="Dieterich C."/>
            <person name="Clifton S.W."/>
            <person name="Schuster L.N."/>
            <person name="Chinwalla A."/>
            <person name="Delehaunty K."/>
            <person name="Dinkelacker I."/>
            <person name="Fulton L."/>
            <person name="Fulton R."/>
            <person name="Godfrey J."/>
            <person name="Minx P."/>
            <person name="Mitreva M."/>
            <person name="Roeseler W."/>
            <person name="Tian H."/>
            <person name="Witte H."/>
            <person name="Yang S.P."/>
            <person name="Wilson R.K."/>
            <person name="Sommer R.J."/>
        </authorList>
    </citation>
    <scope>NUCLEOTIDE SEQUENCE [LARGE SCALE GENOMIC DNA]</scope>
    <source>
        <strain evidence="3">PS312</strain>
    </source>
</reference>
<dbReference type="AlphaFoldDB" id="A0A8R1UIV8"/>
<sequence length="118" mass="12636">MKQAFLILIVALLATVISEEHSTVAPTKAEIPEPPGFFSSVFNYVEMGLKKIFGFKGEDSHDNSTSISTDSHLLKVLSNPTDRTQQLLGSGSVGNVSTVPAAVAVIVVKEDHTTQKQP</sequence>
<keyword evidence="1" id="KW-0732">Signal</keyword>
<feature type="signal peptide" evidence="1">
    <location>
        <begin position="1"/>
        <end position="18"/>
    </location>
</feature>
<gene>
    <name evidence="2" type="primary">WBGene00117352</name>
</gene>
<feature type="chain" id="PRO_5035770711" evidence="1">
    <location>
        <begin position="19"/>
        <end position="118"/>
    </location>
</feature>
<accession>A0A8R1UIV8</accession>
<evidence type="ECO:0000256" key="1">
    <source>
        <dbReference type="SAM" id="SignalP"/>
    </source>
</evidence>